<dbReference type="EMBL" id="JADNRY010000164">
    <property type="protein sequence ID" value="KAF9062695.1"/>
    <property type="molecule type" value="Genomic_DNA"/>
</dbReference>
<evidence type="ECO:0000313" key="1">
    <source>
        <dbReference type="EMBL" id="KAF9062695.1"/>
    </source>
</evidence>
<evidence type="ECO:0000313" key="2">
    <source>
        <dbReference type="Proteomes" id="UP000772434"/>
    </source>
</evidence>
<dbReference type="Proteomes" id="UP000772434">
    <property type="component" value="Unassembled WGS sequence"/>
</dbReference>
<reference evidence="1" key="1">
    <citation type="submission" date="2020-11" db="EMBL/GenBank/DDBJ databases">
        <authorList>
            <consortium name="DOE Joint Genome Institute"/>
            <person name="Ahrendt S."/>
            <person name="Riley R."/>
            <person name="Andreopoulos W."/>
            <person name="Labutti K."/>
            <person name="Pangilinan J."/>
            <person name="Ruiz-Duenas F.J."/>
            <person name="Barrasa J.M."/>
            <person name="Sanchez-Garcia M."/>
            <person name="Camarero S."/>
            <person name="Miyauchi S."/>
            <person name="Serrano A."/>
            <person name="Linde D."/>
            <person name="Babiker R."/>
            <person name="Drula E."/>
            <person name="Ayuso-Fernandez I."/>
            <person name="Pacheco R."/>
            <person name="Padilla G."/>
            <person name="Ferreira P."/>
            <person name="Barriuso J."/>
            <person name="Kellner H."/>
            <person name="Castanera R."/>
            <person name="Alfaro M."/>
            <person name="Ramirez L."/>
            <person name="Pisabarro A.G."/>
            <person name="Kuo A."/>
            <person name="Tritt A."/>
            <person name="Lipzen A."/>
            <person name="He G."/>
            <person name="Yan M."/>
            <person name="Ng V."/>
            <person name="Cullen D."/>
            <person name="Martin F."/>
            <person name="Rosso M.-N."/>
            <person name="Henrissat B."/>
            <person name="Hibbett D."/>
            <person name="Martinez A.T."/>
            <person name="Grigoriev I.V."/>
        </authorList>
    </citation>
    <scope>NUCLEOTIDE SEQUENCE</scope>
    <source>
        <strain evidence="1">AH 40177</strain>
    </source>
</reference>
<organism evidence="1 2">
    <name type="scientific">Rhodocollybia butyracea</name>
    <dbReference type="NCBI Taxonomy" id="206335"/>
    <lineage>
        <taxon>Eukaryota</taxon>
        <taxon>Fungi</taxon>
        <taxon>Dikarya</taxon>
        <taxon>Basidiomycota</taxon>
        <taxon>Agaricomycotina</taxon>
        <taxon>Agaricomycetes</taxon>
        <taxon>Agaricomycetidae</taxon>
        <taxon>Agaricales</taxon>
        <taxon>Marasmiineae</taxon>
        <taxon>Omphalotaceae</taxon>
        <taxon>Rhodocollybia</taxon>
    </lineage>
</organism>
<protein>
    <submittedName>
        <fullName evidence="1">Uncharacterized protein</fullName>
    </submittedName>
</protein>
<proteinExistence type="predicted"/>
<gene>
    <name evidence="1" type="ORF">BDP27DRAFT_274237</name>
</gene>
<dbReference type="AlphaFoldDB" id="A0A9P5PIH7"/>
<sequence length="106" mass="11362">MTCILSPSLNSGYKSPWTSLTAISPETAQKAATATASLPRYIAIASNSQLVDVVHDSIKAARATRLLNAWTSTALFSFASYNSLYLSFFGNELQCCSRVELYAASG</sequence>
<keyword evidence="2" id="KW-1185">Reference proteome</keyword>
<name>A0A9P5PIH7_9AGAR</name>
<comment type="caution">
    <text evidence="1">The sequence shown here is derived from an EMBL/GenBank/DDBJ whole genome shotgun (WGS) entry which is preliminary data.</text>
</comment>
<accession>A0A9P5PIH7</accession>